<dbReference type="SUPFAM" id="SSF53335">
    <property type="entry name" value="S-adenosyl-L-methionine-dependent methyltransferases"/>
    <property type="match status" value="1"/>
</dbReference>
<evidence type="ECO:0000259" key="2">
    <source>
        <dbReference type="Pfam" id="PF13649"/>
    </source>
</evidence>
<dbReference type="EMBL" id="BNJQ01000004">
    <property type="protein sequence ID" value="GHP02879.1"/>
    <property type="molecule type" value="Genomic_DNA"/>
</dbReference>
<feature type="domain" description="Methyltransferase" evidence="2">
    <location>
        <begin position="394"/>
        <end position="434"/>
    </location>
</feature>
<keyword evidence="4" id="KW-1185">Reference proteome</keyword>
<name>A0A830HC20_9CHLO</name>
<comment type="caution">
    <text evidence="3">The sequence shown here is derived from an EMBL/GenBank/DDBJ whole genome shotgun (WGS) entry which is preliminary data.</text>
</comment>
<protein>
    <recommendedName>
        <fullName evidence="2">Methyltransferase domain-containing protein</fullName>
    </recommendedName>
</protein>
<gene>
    <name evidence="3" type="ORF">PPROV_000163400</name>
</gene>
<accession>A0A830HC20</accession>
<evidence type="ECO:0000256" key="1">
    <source>
        <dbReference type="SAM" id="MobiDB-lite"/>
    </source>
</evidence>
<dbReference type="Gene3D" id="3.40.50.150">
    <property type="entry name" value="Vaccinia Virus protein VP39"/>
    <property type="match status" value="1"/>
</dbReference>
<organism evidence="3 4">
    <name type="scientific">Pycnococcus provasolii</name>
    <dbReference type="NCBI Taxonomy" id="41880"/>
    <lineage>
        <taxon>Eukaryota</taxon>
        <taxon>Viridiplantae</taxon>
        <taxon>Chlorophyta</taxon>
        <taxon>Pseudoscourfieldiophyceae</taxon>
        <taxon>Pseudoscourfieldiales</taxon>
        <taxon>Pycnococcaceae</taxon>
        <taxon>Pycnococcus</taxon>
    </lineage>
</organism>
<proteinExistence type="predicted"/>
<dbReference type="Pfam" id="PF13649">
    <property type="entry name" value="Methyltransf_25"/>
    <property type="match status" value="1"/>
</dbReference>
<dbReference type="InterPro" id="IPR029063">
    <property type="entry name" value="SAM-dependent_MTases_sf"/>
</dbReference>
<dbReference type="InterPro" id="IPR041698">
    <property type="entry name" value="Methyltransf_25"/>
</dbReference>
<feature type="region of interest" description="Disordered" evidence="1">
    <location>
        <begin position="295"/>
        <end position="336"/>
    </location>
</feature>
<reference evidence="3" key="1">
    <citation type="submission" date="2020-10" db="EMBL/GenBank/DDBJ databases">
        <title>Unveiling of a novel bifunctional photoreceptor, Dualchrome1, isolated from a cosmopolitan green alga.</title>
        <authorList>
            <person name="Suzuki S."/>
            <person name="Kawachi M."/>
        </authorList>
    </citation>
    <scope>NUCLEOTIDE SEQUENCE</scope>
    <source>
        <strain evidence="3">NIES 2893</strain>
    </source>
</reference>
<dbReference type="CDD" id="cd02440">
    <property type="entry name" value="AdoMet_MTases"/>
    <property type="match status" value="1"/>
</dbReference>
<dbReference type="Proteomes" id="UP000660262">
    <property type="component" value="Unassembled WGS sequence"/>
</dbReference>
<evidence type="ECO:0000313" key="4">
    <source>
        <dbReference type="Proteomes" id="UP000660262"/>
    </source>
</evidence>
<dbReference type="AlphaFoldDB" id="A0A830HC20"/>
<sequence length="575" mass="62458">MPSICHMTYMFVSSRSPIGVNVPLCVSGGNTSSPSPRVKGSSRSLQEAHRHFHFHRHRRVHVHVCGARFRPMCRFRPIVIGLRASSLSSSSLSSSSLSGLKLGSSCSGVFVVRDVSSTGTGKNDDNNDNSHVIYVGMSRNVKKSIEDAQARGIQVERIEVSVVHETTSAQEMRNAWKAKLAACVRESGALPPGNDPNNKIAHETWNATNAVKDESAQQREQRATAAWRTMPAERRVELCKQALDADEHDAEAALGLAEALDQLTDEAADDGNMTKADELKALAEAALVRAAVANPPAGPSQERRRNASAAARRLARARGIAMPSSSGEEEVATTSTSAEEDAAYARAVFDDYASFYDDHMVNTLGYSLPDIMATMLLSASEDDSTTSETRFAEILDLGCGTGLSGEPLREHTHKMIGVDVSDAMAEKARSRRCSTSSRLIYDDVQVTDLVSFLRGYDDGENNDGGVMSALVAMDTLNYLGSLDAFFDAASDFVARTRRQRAFAAISVEDCADDEDESGAQLDRTGRYLHGANYVRGTASKAGWRVVDERVIVGRRERGKDVAHRVFVFVCDKKNL</sequence>
<dbReference type="OrthoDB" id="3647at2759"/>
<feature type="compositionally biased region" description="Low complexity" evidence="1">
    <location>
        <begin position="307"/>
        <end position="336"/>
    </location>
</feature>
<evidence type="ECO:0000313" key="3">
    <source>
        <dbReference type="EMBL" id="GHP02879.1"/>
    </source>
</evidence>